<evidence type="ECO:0000313" key="5">
    <source>
        <dbReference type="EMBL" id="KAF2400506.1"/>
    </source>
</evidence>
<dbReference type="GO" id="GO:0051259">
    <property type="term" value="P:protein complex oligomerization"/>
    <property type="evidence" value="ECO:0007669"/>
    <property type="project" value="InterPro"/>
</dbReference>
<feature type="compositionally biased region" description="Low complexity" evidence="3">
    <location>
        <begin position="29"/>
        <end position="45"/>
    </location>
</feature>
<protein>
    <submittedName>
        <fullName evidence="5">Co-chaperone Hsc20</fullName>
    </submittedName>
</protein>
<dbReference type="Pfam" id="PF07743">
    <property type="entry name" value="HSCB_C"/>
    <property type="match status" value="1"/>
</dbReference>
<proteinExistence type="inferred from homology"/>
<feature type="compositionally biased region" description="Pro residues" evidence="3">
    <location>
        <begin position="83"/>
        <end position="93"/>
    </location>
</feature>
<dbReference type="InterPro" id="IPR036386">
    <property type="entry name" value="HscB_C_sf"/>
</dbReference>
<dbReference type="GO" id="GO:0044571">
    <property type="term" value="P:[2Fe-2S] cluster assembly"/>
    <property type="evidence" value="ECO:0007669"/>
    <property type="project" value="InterPro"/>
</dbReference>
<sequence length="247" mass="27105">MRPLLRAPALVRHIRSAPLPAVQARRWRASQAAPASTSSAQHQRQTPPPPSSRPQPETPSAPQPPPPSTPQTYYTLFPLTFPHGPPPAGPFTPPLSTLKREYLRLQSSAHPDLHHGQATQASATVSSALINTAYKTLAHPLHRAEYLLSLRGAEPLAEAAKMGDAEGDAELLMEVMEVREAVEGARSEDEVRGLMGENEERIKECVQGLEETFGRDDLEAAARGVVRLRYWVGVEDKLKEWVGEGER</sequence>
<name>A0A6G1HXB3_9PEZI</name>
<organism evidence="5 6">
    <name type="scientific">Trichodelitschia bisporula</name>
    <dbReference type="NCBI Taxonomy" id="703511"/>
    <lineage>
        <taxon>Eukaryota</taxon>
        <taxon>Fungi</taxon>
        <taxon>Dikarya</taxon>
        <taxon>Ascomycota</taxon>
        <taxon>Pezizomycotina</taxon>
        <taxon>Dothideomycetes</taxon>
        <taxon>Dothideomycetes incertae sedis</taxon>
        <taxon>Phaeotrichales</taxon>
        <taxon>Phaeotrichaceae</taxon>
        <taxon>Trichodelitschia</taxon>
    </lineage>
</organism>
<dbReference type="InterPro" id="IPR004640">
    <property type="entry name" value="HscB"/>
</dbReference>
<dbReference type="InterPro" id="IPR036869">
    <property type="entry name" value="J_dom_sf"/>
</dbReference>
<dbReference type="NCBIfam" id="TIGR00714">
    <property type="entry name" value="hscB"/>
    <property type="match status" value="1"/>
</dbReference>
<feature type="compositionally biased region" description="Low complexity" evidence="3">
    <location>
        <begin position="70"/>
        <end position="82"/>
    </location>
</feature>
<feature type="compositionally biased region" description="Pro residues" evidence="3">
    <location>
        <begin position="46"/>
        <end position="69"/>
    </location>
</feature>
<evidence type="ECO:0000313" key="6">
    <source>
        <dbReference type="Proteomes" id="UP000799640"/>
    </source>
</evidence>
<evidence type="ECO:0000259" key="4">
    <source>
        <dbReference type="Pfam" id="PF07743"/>
    </source>
</evidence>
<dbReference type="EMBL" id="ML996695">
    <property type="protein sequence ID" value="KAF2400506.1"/>
    <property type="molecule type" value="Genomic_DNA"/>
</dbReference>
<dbReference type="PANTHER" id="PTHR14021:SF15">
    <property type="entry name" value="IRON-SULFUR CLUSTER CO-CHAPERONE PROTEIN HSCB"/>
    <property type="match status" value="1"/>
</dbReference>
<evidence type="ECO:0000256" key="2">
    <source>
        <dbReference type="ARBA" id="ARBA00023186"/>
    </source>
</evidence>
<evidence type="ECO:0000256" key="3">
    <source>
        <dbReference type="SAM" id="MobiDB-lite"/>
    </source>
</evidence>
<feature type="domain" description="Co-chaperone HscB C-terminal oligomerisation" evidence="4">
    <location>
        <begin position="168"/>
        <end position="239"/>
    </location>
</feature>
<keyword evidence="6" id="KW-1185">Reference proteome</keyword>
<dbReference type="GO" id="GO:0005739">
    <property type="term" value="C:mitochondrion"/>
    <property type="evidence" value="ECO:0007669"/>
    <property type="project" value="TreeGrafter"/>
</dbReference>
<comment type="similarity">
    <text evidence="1">Belongs to the HscB family.</text>
</comment>
<dbReference type="SUPFAM" id="SSF47144">
    <property type="entry name" value="HSC20 (HSCB), C-terminal oligomerisation domain"/>
    <property type="match status" value="1"/>
</dbReference>
<dbReference type="GO" id="GO:0051087">
    <property type="term" value="F:protein-folding chaperone binding"/>
    <property type="evidence" value="ECO:0007669"/>
    <property type="project" value="InterPro"/>
</dbReference>
<accession>A0A6G1HXB3</accession>
<dbReference type="Gene3D" id="1.10.287.110">
    <property type="entry name" value="DnaJ domain"/>
    <property type="match status" value="1"/>
</dbReference>
<dbReference type="Proteomes" id="UP000799640">
    <property type="component" value="Unassembled WGS sequence"/>
</dbReference>
<feature type="region of interest" description="Disordered" evidence="3">
    <location>
        <begin position="25"/>
        <end position="95"/>
    </location>
</feature>
<evidence type="ECO:0000256" key="1">
    <source>
        <dbReference type="ARBA" id="ARBA00010476"/>
    </source>
</evidence>
<reference evidence="5" key="1">
    <citation type="journal article" date="2020" name="Stud. Mycol.">
        <title>101 Dothideomycetes genomes: a test case for predicting lifestyles and emergence of pathogens.</title>
        <authorList>
            <person name="Haridas S."/>
            <person name="Albert R."/>
            <person name="Binder M."/>
            <person name="Bloem J."/>
            <person name="Labutti K."/>
            <person name="Salamov A."/>
            <person name="Andreopoulos B."/>
            <person name="Baker S."/>
            <person name="Barry K."/>
            <person name="Bills G."/>
            <person name="Bluhm B."/>
            <person name="Cannon C."/>
            <person name="Castanera R."/>
            <person name="Culley D."/>
            <person name="Daum C."/>
            <person name="Ezra D."/>
            <person name="Gonzalez J."/>
            <person name="Henrissat B."/>
            <person name="Kuo A."/>
            <person name="Liang C."/>
            <person name="Lipzen A."/>
            <person name="Lutzoni F."/>
            <person name="Magnuson J."/>
            <person name="Mondo S."/>
            <person name="Nolan M."/>
            <person name="Ohm R."/>
            <person name="Pangilinan J."/>
            <person name="Park H.-J."/>
            <person name="Ramirez L."/>
            <person name="Alfaro M."/>
            <person name="Sun H."/>
            <person name="Tritt A."/>
            <person name="Yoshinaga Y."/>
            <person name="Zwiers L.-H."/>
            <person name="Turgeon B."/>
            <person name="Goodwin S."/>
            <person name="Spatafora J."/>
            <person name="Crous P."/>
            <person name="Grigoriev I."/>
        </authorList>
    </citation>
    <scope>NUCLEOTIDE SEQUENCE</scope>
    <source>
        <strain evidence="5">CBS 262.69</strain>
    </source>
</reference>
<dbReference type="OrthoDB" id="448954at2759"/>
<dbReference type="AlphaFoldDB" id="A0A6G1HXB3"/>
<dbReference type="GO" id="GO:0001671">
    <property type="term" value="F:ATPase activator activity"/>
    <property type="evidence" value="ECO:0007669"/>
    <property type="project" value="InterPro"/>
</dbReference>
<dbReference type="SUPFAM" id="SSF46565">
    <property type="entry name" value="Chaperone J-domain"/>
    <property type="match status" value="1"/>
</dbReference>
<gene>
    <name evidence="5" type="ORF">EJ06DRAFT_530474</name>
</gene>
<keyword evidence="2" id="KW-0143">Chaperone</keyword>
<dbReference type="InterPro" id="IPR009073">
    <property type="entry name" value="HscB_oligo_C"/>
</dbReference>
<dbReference type="Gene3D" id="1.20.1280.20">
    <property type="entry name" value="HscB, C-terminal domain"/>
    <property type="match status" value="1"/>
</dbReference>
<dbReference type="PANTHER" id="PTHR14021">
    <property type="entry name" value="IRON-SULFUR CLUSTER CO-CHAPERONE PROTEIN HSCB"/>
    <property type="match status" value="1"/>
</dbReference>